<protein>
    <submittedName>
        <fullName evidence="1">Uncharacterized protein</fullName>
    </submittedName>
</protein>
<organism evidence="1">
    <name type="scientific">bioreactor metagenome</name>
    <dbReference type="NCBI Taxonomy" id="1076179"/>
    <lineage>
        <taxon>unclassified sequences</taxon>
        <taxon>metagenomes</taxon>
        <taxon>ecological metagenomes</taxon>
    </lineage>
</organism>
<accession>A0A645C4L3</accession>
<proteinExistence type="predicted"/>
<dbReference type="AlphaFoldDB" id="A0A645C4L3"/>
<dbReference type="EMBL" id="VSSQ01024675">
    <property type="protein sequence ID" value="MPM72318.1"/>
    <property type="molecule type" value="Genomic_DNA"/>
</dbReference>
<evidence type="ECO:0000313" key="1">
    <source>
        <dbReference type="EMBL" id="MPM72318.1"/>
    </source>
</evidence>
<reference evidence="1" key="1">
    <citation type="submission" date="2019-08" db="EMBL/GenBank/DDBJ databases">
        <authorList>
            <person name="Kucharzyk K."/>
            <person name="Murdoch R.W."/>
            <person name="Higgins S."/>
            <person name="Loffler F."/>
        </authorList>
    </citation>
    <scope>NUCLEOTIDE SEQUENCE</scope>
</reference>
<comment type="caution">
    <text evidence="1">The sequence shown here is derived from an EMBL/GenBank/DDBJ whole genome shotgun (WGS) entry which is preliminary data.</text>
</comment>
<sequence length="66" mass="7184">MTPQWTASLCCVLFVKVTAKIGTGGRNLEIRFAVLPPCVKATIALIFSNVKAESLTEIPIASWMVF</sequence>
<gene>
    <name evidence="1" type="ORF">SDC9_119291</name>
</gene>
<name>A0A645C4L3_9ZZZZ</name>